<feature type="region of interest" description="Disordered" evidence="1">
    <location>
        <begin position="1"/>
        <end position="131"/>
    </location>
</feature>
<proteinExistence type="predicted"/>
<keyword evidence="3" id="KW-1185">Reference proteome</keyword>
<organism evidence="2 3">
    <name type="scientific">Colocasia esculenta</name>
    <name type="common">Wild taro</name>
    <name type="synonym">Arum esculentum</name>
    <dbReference type="NCBI Taxonomy" id="4460"/>
    <lineage>
        <taxon>Eukaryota</taxon>
        <taxon>Viridiplantae</taxon>
        <taxon>Streptophyta</taxon>
        <taxon>Embryophyta</taxon>
        <taxon>Tracheophyta</taxon>
        <taxon>Spermatophyta</taxon>
        <taxon>Magnoliopsida</taxon>
        <taxon>Liliopsida</taxon>
        <taxon>Araceae</taxon>
        <taxon>Aroideae</taxon>
        <taxon>Colocasieae</taxon>
        <taxon>Colocasia</taxon>
    </lineage>
</organism>
<reference evidence="2" key="1">
    <citation type="submission" date="2017-07" db="EMBL/GenBank/DDBJ databases">
        <title>Taro Niue Genome Assembly and Annotation.</title>
        <authorList>
            <person name="Atibalentja N."/>
            <person name="Keating K."/>
            <person name="Fields C.J."/>
        </authorList>
    </citation>
    <scope>NUCLEOTIDE SEQUENCE</scope>
    <source>
        <strain evidence="2">Niue_2</strain>
        <tissue evidence="2">Leaf</tissue>
    </source>
</reference>
<evidence type="ECO:0000313" key="3">
    <source>
        <dbReference type="Proteomes" id="UP000652761"/>
    </source>
</evidence>
<comment type="caution">
    <text evidence="2">The sequence shown here is derived from an EMBL/GenBank/DDBJ whole genome shotgun (WGS) entry which is preliminary data.</text>
</comment>
<evidence type="ECO:0000256" key="1">
    <source>
        <dbReference type="SAM" id="MobiDB-lite"/>
    </source>
</evidence>
<dbReference type="AlphaFoldDB" id="A0A843VRH9"/>
<dbReference type="EMBL" id="NMUH01002406">
    <property type="protein sequence ID" value="MQL99771.1"/>
    <property type="molecule type" value="Genomic_DNA"/>
</dbReference>
<protein>
    <submittedName>
        <fullName evidence="2">Uncharacterized protein</fullName>
    </submittedName>
</protein>
<dbReference type="Proteomes" id="UP000652761">
    <property type="component" value="Unassembled WGS sequence"/>
</dbReference>
<accession>A0A843VRH9</accession>
<feature type="compositionally biased region" description="Basic residues" evidence="1">
    <location>
        <begin position="41"/>
        <end position="51"/>
    </location>
</feature>
<feature type="compositionally biased region" description="Polar residues" evidence="1">
    <location>
        <begin position="11"/>
        <end position="20"/>
    </location>
</feature>
<sequence>MVFVPPPKELQISTSDTTVQAEDKPMTLTYQRRPANNPNRHPGRGHGRRQKVASTTAKKPDITNPNKVILFHGKESRPLPETQIRADSYVFDPTDEEEGLPDIASHAKAKDQSPYASSNEPDNAPPFPNEKLLAPLSQKKFVKPKEPSGSLTGGSSLLDQTRAEADDKILQQLKSLPVNITVWEAIAWSKYLRETLVKILQEPETYEAHMADFQAQVYEALAEIFTFTEEDMLLSSPYHNRPLYMKGKVNDNELNQILIDPGASINLMPYKTFESLHLIPYMKQVLLNSTQRIYKASQPTQKGEASIMRLIM</sequence>
<evidence type="ECO:0000313" key="2">
    <source>
        <dbReference type="EMBL" id="MQL99771.1"/>
    </source>
</evidence>
<name>A0A843VRH9_COLES</name>
<dbReference type="OrthoDB" id="1937476at2759"/>
<gene>
    <name evidence="2" type="ORF">Taro_032495</name>
</gene>